<accession>A0A8H3GWW6</accession>
<comment type="caution">
    <text evidence="7">The sequence shown here is derived from an EMBL/GenBank/DDBJ whole genome shotgun (WGS) entry which is preliminary data.</text>
</comment>
<feature type="region of interest" description="Disordered" evidence="3">
    <location>
        <begin position="750"/>
        <end position="793"/>
    </location>
</feature>
<keyword evidence="2" id="KW-0067">ATP-binding</keyword>
<feature type="compositionally biased region" description="Basic and acidic residues" evidence="3">
    <location>
        <begin position="377"/>
        <end position="386"/>
    </location>
</feature>
<keyword evidence="1" id="KW-0547">Nucleotide-binding</keyword>
<dbReference type="InterPro" id="IPR027417">
    <property type="entry name" value="P-loop_NTPase"/>
</dbReference>
<dbReference type="AlphaFoldDB" id="A0A8H3GWW6"/>
<evidence type="ECO:0000259" key="5">
    <source>
        <dbReference type="SMART" id="SM00382"/>
    </source>
</evidence>
<dbReference type="PANTHER" id="PTHR48102:SF7">
    <property type="entry name" value="ATP-DEPENDENT CLP PROTEASE ATP-BINDING SUBUNIT CLPX-LIKE, MITOCHONDRIAL"/>
    <property type="match status" value="1"/>
</dbReference>
<dbReference type="PANTHER" id="PTHR48102">
    <property type="entry name" value="ATP-DEPENDENT CLP PROTEASE ATP-BINDING SUBUNIT CLPX-LIKE, MITOCHONDRIAL-RELATED"/>
    <property type="match status" value="1"/>
</dbReference>
<feature type="chain" id="PRO_5034461999" description="ATP-dependent Clp protease ATP-binding subunit ClpX" evidence="4">
    <location>
        <begin position="20"/>
        <end position="793"/>
    </location>
</feature>
<proteinExistence type="predicted"/>
<dbReference type="InterPro" id="IPR003959">
    <property type="entry name" value="ATPase_AAA_core"/>
</dbReference>
<dbReference type="Gene3D" id="1.10.8.60">
    <property type="match status" value="1"/>
</dbReference>
<feature type="signal peptide" evidence="4">
    <location>
        <begin position="1"/>
        <end position="19"/>
    </location>
</feature>
<feature type="domain" description="AAA+ ATPase" evidence="5">
    <location>
        <begin position="403"/>
        <end position="598"/>
    </location>
</feature>
<dbReference type="SUPFAM" id="SSF52540">
    <property type="entry name" value="P-loop containing nucleoside triphosphate hydrolases"/>
    <property type="match status" value="1"/>
</dbReference>
<dbReference type="InterPro" id="IPR019489">
    <property type="entry name" value="Clp_ATPase_C"/>
</dbReference>
<name>A0A8H3GWW6_9AGAM</name>
<dbReference type="SMART" id="SM01086">
    <property type="entry name" value="ClpB_D2-small"/>
    <property type="match status" value="1"/>
</dbReference>
<dbReference type="GO" id="GO:0005524">
    <property type="term" value="F:ATP binding"/>
    <property type="evidence" value="ECO:0007669"/>
    <property type="project" value="UniProtKB-KW"/>
</dbReference>
<protein>
    <recommendedName>
        <fullName evidence="9">ATP-dependent Clp protease ATP-binding subunit ClpX</fullName>
    </recommendedName>
</protein>
<evidence type="ECO:0000256" key="4">
    <source>
        <dbReference type="SAM" id="SignalP"/>
    </source>
</evidence>
<sequence>MMVDMCILALFAGVAGARAVKRQQPEGELFISLNGKSAEIVSQCDELGVTFGGGTPPYTFGIWAEDQQAVISEANMDAGGAAIWSIQSSATNVSLRLGDSVGGSVKSQSVVVSPGTESCYDSVPVLRMGDQPGNTEPSNSVLGSLEDCRQNGPATCKFKANGQSGVYSQQVLMGNIFANCHSTESVKQTFTGSTTITDNWSVGASAVFGPPLGHLKVSTEISQEESRTVTQSFEWVIKPGQQGAVQTALVAIGQFNGIYGGMDMSYSNGSRARITNAIYFQSTREKATVTRLDINCGENWPTWNATTETNGGISPRALVAHLDSFVVGQERAKKVLAVARIRAILHASIAAGGDDLPRWPPLNVSDVPPVQPHPHRTPYDNPERHFPHQHSRLNSADPHTPFEKSNVLLIGPTGSGKTLLARTLAKVLDVPFAMSDATAFTQAGYVGEDAEMCIHRLLQASNWDPMRASTGIVCIDEADKIARKSGAGHGTGGRDVGGEGVQQALLRMIEGATVTVHAKGVSDPTAPPGTPGPTTGMPMGPDIVPGRGVPGANAGPKSETYQVDTSNVLFILSGAFVGLDKVILNRMSKGSIGFGAPLASDTESKTGFMPFFTPNEKKGEVAVLDMIEPTDLINFGYIPEFISRLPCVTALRPLTVPDMLRVLTEVRGALVKQYESLFAGSGVEIRFTSGALREICERAIARDCMYDVPGSGVRYVLIDVATVRGDRPAGYWSRGQATQFYSALAAEEALNEGASPTGEADPESEQLAAELAERERERNAKGRRKVSGGSQIP</sequence>
<feature type="domain" description="Clp ATPase C-terminal" evidence="6">
    <location>
        <begin position="654"/>
        <end position="730"/>
    </location>
</feature>
<organism evidence="7 8">
    <name type="scientific">Rhizoctonia solani</name>
    <dbReference type="NCBI Taxonomy" id="456999"/>
    <lineage>
        <taxon>Eukaryota</taxon>
        <taxon>Fungi</taxon>
        <taxon>Dikarya</taxon>
        <taxon>Basidiomycota</taxon>
        <taxon>Agaricomycotina</taxon>
        <taxon>Agaricomycetes</taxon>
        <taxon>Cantharellales</taxon>
        <taxon>Ceratobasidiaceae</taxon>
        <taxon>Rhizoctonia</taxon>
    </lineage>
</organism>
<gene>
    <name evidence="7" type="ORF">RDB_LOCUS175432</name>
</gene>
<dbReference type="GO" id="GO:0051603">
    <property type="term" value="P:proteolysis involved in protein catabolic process"/>
    <property type="evidence" value="ECO:0007669"/>
    <property type="project" value="TreeGrafter"/>
</dbReference>
<evidence type="ECO:0000259" key="6">
    <source>
        <dbReference type="SMART" id="SM01086"/>
    </source>
</evidence>
<dbReference type="InterPro" id="IPR003593">
    <property type="entry name" value="AAA+_ATPase"/>
</dbReference>
<dbReference type="EMBL" id="CAJMWW010000414">
    <property type="protein sequence ID" value="CAE6470406.1"/>
    <property type="molecule type" value="Genomic_DNA"/>
</dbReference>
<evidence type="ECO:0000313" key="8">
    <source>
        <dbReference type="Proteomes" id="UP000663841"/>
    </source>
</evidence>
<reference evidence="7" key="1">
    <citation type="submission" date="2021-01" db="EMBL/GenBank/DDBJ databases">
        <authorList>
            <person name="Kaushik A."/>
        </authorList>
    </citation>
    <scope>NUCLEOTIDE SEQUENCE</scope>
    <source>
        <strain evidence="7">AG3-T5</strain>
    </source>
</reference>
<dbReference type="Proteomes" id="UP000663841">
    <property type="component" value="Unassembled WGS sequence"/>
</dbReference>
<dbReference type="SMART" id="SM00382">
    <property type="entry name" value="AAA"/>
    <property type="match status" value="1"/>
</dbReference>
<dbReference type="InterPro" id="IPR050052">
    <property type="entry name" value="ATP-dep_Clp_protease_ClpX"/>
</dbReference>
<dbReference type="GO" id="GO:0016887">
    <property type="term" value="F:ATP hydrolysis activity"/>
    <property type="evidence" value="ECO:0007669"/>
    <property type="project" value="InterPro"/>
</dbReference>
<dbReference type="Gene3D" id="3.40.50.300">
    <property type="entry name" value="P-loop containing nucleotide triphosphate hydrolases"/>
    <property type="match status" value="1"/>
</dbReference>
<dbReference type="GO" id="GO:0005759">
    <property type="term" value="C:mitochondrial matrix"/>
    <property type="evidence" value="ECO:0007669"/>
    <property type="project" value="TreeGrafter"/>
</dbReference>
<dbReference type="Pfam" id="PF07724">
    <property type="entry name" value="AAA_2"/>
    <property type="match status" value="1"/>
</dbReference>
<evidence type="ECO:0000256" key="1">
    <source>
        <dbReference type="ARBA" id="ARBA00022741"/>
    </source>
</evidence>
<evidence type="ECO:0000313" key="7">
    <source>
        <dbReference type="EMBL" id="CAE6470406.1"/>
    </source>
</evidence>
<evidence type="ECO:0008006" key="9">
    <source>
        <dbReference type="Google" id="ProtNLM"/>
    </source>
</evidence>
<feature type="region of interest" description="Disordered" evidence="3">
    <location>
        <begin position="365"/>
        <end position="398"/>
    </location>
</feature>
<feature type="compositionally biased region" description="Basic and acidic residues" evidence="3">
    <location>
        <begin position="771"/>
        <end position="780"/>
    </location>
</feature>
<keyword evidence="4" id="KW-0732">Signal</keyword>
<evidence type="ECO:0000256" key="3">
    <source>
        <dbReference type="SAM" id="MobiDB-lite"/>
    </source>
</evidence>
<evidence type="ECO:0000256" key="2">
    <source>
        <dbReference type="ARBA" id="ARBA00022840"/>
    </source>
</evidence>